<keyword evidence="1" id="KW-0805">Transcription regulation</keyword>
<evidence type="ECO:0000256" key="3">
    <source>
        <dbReference type="ARBA" id="ARBA00023163"/>
    </source>
</evidence>
<proteinExistence type="predicted"/>
<dbReference type="AlphaFoldDB" id="A0A4R4THG5"/>
<comment type="caution">
    <text evidence="6">The sequence shown here is derived from an EMBL/GenBank/DDBJ whole genome shotgun (WGS) entry which is preliminary data.</text>
</comment>
<evidence type="ECO:0000256" key="4">
    <source>
        <dbReference type="PROSITE-ProRule" id="PRU00335"/>
    </source>
</evidence>
<keyword evidence="7" id="KW-1185">Reference proteome</keyword>
<dbReference type="RefSeq" id="WP_132817847.1">
    <property type="nucleotide sequence ID" value="NZ_SMKI01000094.1"/>
</dbReference>
<dbReference type="PANTHER" id="PTHR30055:SF234">
    <property type="entry name" value="HTH-TYPE TRANSCRIPTIONAL REGULATOR BETI"/>
    <property type="match status" value="1"/>
</dbReference>
<dbReference type="GO" id="GO:0000976">
    <property type="term" value="F:transcription cis-regulatory region binding"/>
    <property type="evidence" value="ECO:0007669"/>
    <property type="project" value="TreeGrafter"/>
</dbReference>
<dbReference type="SUPFAM" id="SSF46689">
    <property type="entry name" value="Homeodomain-like"/>
    <property type="match status" value="1"/>
</dbReference>
<protein>
    <submittedName>
        <fullName evidence="6">TetR/AcrR family transcriptional regulator</fullName>
    </submittedName>
</protein>
<dbReference type="SUPFAM" id="SSF48498">
    <property type="entry name" value="Tetracyclin repressor-like, C-terminal domain"/>
    <property type="match status" value="1"/>
</dbReference>
<reference evidence="6 7" key="1">
    <citation type="submission" date="2019-03" db="EMBL/GenBank/DDBJ databases">
        <title>Draft genome sequences of novel Actinobacteria.</title>
        <authorList>
            <person name="Sahin N."/>
            <person name="Ay H."/>
            <person name="Saygin H."/>
        </authorList>
    </citation>
    <scope>NUCLEOTIDE SEQUENCE [LARGE SCALE GENOMIC DNA]</scope>
    <source>
        <strain evidence="6 7">DSM 41900</strain>
    </source>
</reference>
<evidence type="ECO:0000259" key="5">
    <source>
        <dbReference type="PROSITE" id="PS50977"/>
    </source>
</evidence>
<dbReference type="PRINTS" id="PR00455">
    <property type="entry name" value="HTHTETR"/>
</dbReference>
<evidence type="ECO:0000256" key="1">
    <source>
        <dbReference type="ARBA" id="ARBA00023015"/>
    </source>
</evidence>
<accession>A0A4R4THG5</accession>
<sequence length="203" mass="22041">MTGEVLQKRQTARELRSDARDNRERILTVARAAFAADGLDVPMREIARRAGVGAATLYRRFPTKEDLLTAAFAEQMAQCTAVVQEASAAADPWEGFRLLVEKVMAIHALDRGFTAAFTSDLRRARAVGDHRERALGPLLELVRRAKESGGLRADFVLDDLIMALMANGGIRAATPAATAAASRRFAALILQSFRADPTPTPLP</sequence>
<feature type="non-terminal residue" evidence="6">
    <location>
        <position position="203"/>
    </location>
</feature>
<gene>
    <name evidence="6" type="ORF">E1283_11370</name>
</gene>
<dbReference type="PANTHER" id="PTHR30055">
    <property type="entry name" value="HTH-TYPE TRANSCRIPTIONAL REGULATOR RUTR"/>
    <property type="match status" value="1"/>
</dbReference>
<organism evidence="6 7">
    <name type="scientific">Streptomyces hainanensis</name>
    <dbReference type="NCBI Taxonomy" id="402648"/>
    <lineage>
        <taxon>Bacteria</taxon>
        <taxon>Bacillati</taxon>
        <taxon>Actinomycetota</taxon>
        <taxon>Actinomycetes</taxon>
        <taxon>Kitasatosporales</taxon>
        <taxon>Streptomycetaceae</taxon>
        <taxon>Streptomyces</taxon>
    </lineage>
</organism>
<name>A0A4R4THG5_9ACTN</name>
<evidence type="ECO:0000256" key="2">
    <source>
        <dbReference type="ARBA" id="ARBA00023125"/>
    </source>
</evidence>
<feature type="domain" description="HTH tetR-type" evidence="5">
    <location>
        <begin position="20"/>
        <end position="79"/>
    </location>
</feature>
<dbReference type="InterPro" id="IPR050109">
    <property type="entry name" value="HTH-type_TetR-like_transc_reg"/>
</dbReference>
<feature type="DNA-binding region" description="H-T-H motif" evidence="4">
    <location>
        <begin position="42"/>
        <end position="61"/>
    </location>
</feature>
<dbReference type="InterPro" id="IPR001647">
    <property type="entry name" value="HTH_TetR"/>
</dbReference>
<evidence type="ECO:0000313" key="7">
    <source>
        <dbReference type="Proteomes" id="UP000295345"/>
    </source>
</evidence>
<dbReference type="InterPro" id="IPR036271">
    <property type="entry name" value="Tet_transcr_reg_TetR-rel_C_sf"/>
</dbReference>
<keyword evidence="3" id="KW-0804">Transcription</keyword>
<dbReference type="InterPro" id="IPR009057">
    <property type="entry name" value="Homeodomain-like_sf"/>
</dbReference>
<dbReference type="PROSITE" id="PS50977">
    <property type="entry name" value="HTH_TETR_2"/>
    <property type="match status" value="1"/>
</dbReference>
<dbReference type="GO" id="GO:0003700">
    <property type="term" value="F:DNA-binding transcription factor activity"/>
    <property type="evidence" value="ECO:0007669"/>
    <property type="project" value="TreeGrafter"/>
</dbReference>
<keyword evidence="2 4" id="KW-0238">DNA-binding</keyword>
<dbReference type="EMBL" id="SMKI01000094">
    <property type="protein sequence ID" value="TDC75786.1"/>
    <property type="molecule type" value="Genomic_DNA"/>
</dbReference>
<evidence type="ECO:0000313" key="6">
    <source>
        <dbReference type="EMBL" id="TDC75786.1"/>
    </source>
</evidence>
<dbReference type="Proteomes" id="UP000295345">
    <property type="component" value="Unassembled WGS sequence"/>
</dbReference>
<dbReference type="OrthoDB" id="9795011at2"/>
<dbReference type="Pfam" id="PF00440">
    <property type="entry name" value="TetR_N"/>
    <property type="match status" value="1"/>
</dbReference>
<dbReference type="Gene3D" id="1.10.357.10">
    <property type="entry name" value="Tetracycline Repressor, domain 2"/>
    <property type="match status" value="1"/>
</dbReference>